<dbReference type="Proteomes" id="UP000784294">
    <property type="component" value="Unassembled WGS sequence"/>
</dbReference>
<dbReference type="EMBL" id="CAAALY010004839">
    <property type="protein sequence ID" value="VEL08828.1"/>
    <property type="molecule type" value="Genomic_DNA"/>
</dbReference>
<evidence type="ECO:0000313" key="2">
    <source>
        <dbReference type="Proteomes" id="UP000784294"/>
    </source>
</evidence>
<evidence type="ECO:0000313" key="1">
    <source>
        <dbReference type="EMBL" id="VEL08828.1"/>
    </source>
</evidence>
<proteinExistence type="predicted"/>
<protein>
    <submittedName>
        <fullName evidence="1">Uncharacterized protein</fullName>
    </submittedName>
</protein>
<organism evidence="1 2">
    <name type="scientific">Protopolystoma xenopodis</name>
    <dbReference type="NCBI Taxonomy" id="117903"/>
    <lineage>
        <taxon>Eukaryota</taxon>
        <taxon>Metazoa</taxon>
        <taxon>Spiralia</taxon>
        <taxon>Lophotrochozoa</taxon>
        <taxon>Platyhelminthes</taxon>
        <taxon>Monogenea</taxon>
        <taxon>Polyopisthocotylea</taxon>
        <taxon>Polystomatidea</taxon>
        <taxon>Polystomatidae</taxon>
        <taxon>Protopolystoma</taxon>
    </lineage>
</organism>
<name>A0A448WD18_9PLAT</name>
<keyword evidence="2" id="KW-1185">Reference proteome</keyword>
<sequence length="160" mass="17451">MGLGPTVHGATPDPVTSPSTLALIYCWLMAKFCSEGLGPLSCLLWTLSMRTSDRQVNSADLVETGMYGTNCASVSGGPADRGGRKPTARYSNLNRLILFICRRRTWAGSLCTFAYRAIGIVQIKHSFVTHVTSCCLGAGQFLYQNTLTNYFPSILIIRPH</sequence>
<gene>
    <name evidence="1" type="ORF">PXEA_LOCUS2268</name>
</gene>
<comment type="caution">
    <text evidence="1">The sequence shown here is derived from an EMBL/GenBank/DDBJ whole genome shotgun (WGS) entry which is preliminary data.</text>
</comment>
<dbReference type="AlphaFoldDB" id="A0A448WD18"/>
<reference evidence="1" key="1">
    <citation type="submission" date="2018-11" db="EMBL/GenBank/DDBJ databases">
        <authorList>
            <consortium name="Pathogen Informatics"/>
        </authorList>
    </citation>
    <scope>NUCLEOTIDE SEQUENCE</scope>
</reference>
<accession>A0A448WD18</accession>